<dbReference type="SMR" id="A0A2P6P8V8"/>
<dbReference type="EC" id="2.3.1.133" evidence="2"/>
<dbReference type="AlphaFoldDB" id="A0A2P6P8V8"/>
<keyword evidence="2" id="KW-0808">Transferase</keyword>
<dbReference type="Gene3D" id="3.30.559.10">
    <property type="entry name" value="Chloramphenicol acetyltransferase-like domain"/>
    <property type="match status" value="1"/>
</dbReference>
<reference evidence="2 3" key="1">
    <citation type="journal article" date="2018" name="Nat. Genet.">
        <title>The Rosa genome provides new insights in the design of modern roses.</title>
        <authorList>
            <person name="Bendahmane M."/>
        </authorList>
    </citation>
    <scope>NUCLEOTIDE SEQUENCE [LARGE SCALE GENOMIC DNA]</scope>
    <source>
        <strain evidence="3">cv. Old Blush</strain>
    </source>
</reference>
<evidence type="ECO:0000313" key="3">
    <source>
        <dbReference type="Proteomes" id="UP000238479"/>
    </source>
</evidence>
<organism evidence="2 3">
    <name type="scientific">Rosa chinensis</name>
    <name type="common">China rose</name>
    <dbReference type="NCBI Taxonomy" id="74649"/>
    <lineage>
        <taxon>Eukaryota</taxon>
        <taxon>Viridiplantae</taxon>
        <taxon>Streptophyta</taxon>
        <taxon>Embryophyta</taxon>
        <taxon>Tracheophyta</taxon>
        <taxon>Spermatophyta</taxon>
        <taxon>Magnoliopsida</taxon>
        <taxon>eudicotyledons</taxon>
        <taxon>Gunneridae</taxon>
        <taxon>Pentapetalae</taxon>
        <taxon>rosids</taxon>
        <taxon>fabids</taxon>
        <taxon>Rosales</taxon>
        <taxon>Rosaceae</taxon>
        <taxon>Rosoideae</taxon>
        <taxon>Rosoideae incertae sedis</taxon>
        <taxon>Rosa</taxon>
    </lineage>
</organism>
<accession>A0A2P6P8V8</accession>
<dbReference type="InterPro" id="IPR023213">
    <property type="entry name" value="CAT-like_dom_sf"/>
</dbReference>
<dbReference type="Gramene" id="PRQ18347">
    <property type="protein sequence ID" value="PRQ18347"/>
    <property type="gene ID" value="RchiOBHm_Chr7g0204981"/>
</dbReference>
<dbReference type="GO" id="GO:0010025">
    <property type="term" value="P:wax biosynthetic process"/>
    <property type="evidence" value="ECO:0007669"/>
    <property type="project" value="EnsemblPlants"/>
</dbReference>
<dbReference type="PANTHER" id="PTHR31642:SF299">
    <property type="entry name" value="OS02G0653400 PROTEIN"/>
    <property type="match status" value="1"/>
</dbReference>
<protein>
    <submittedName>
        <fullName evidence="2">Putative shikimate O-hydroxycinnamoyltransferase</fullName>
        <ecNumber evidence="2">2.3.1.133</ecNumber>
    </submittedName>
</protein>
<comment type="similarity">
    <text evidence="1">Belongs to the plant acyltransferase family.</text>
</comment>
<keyword evidence="3" id="KW-1185">Reference proteome</keyword>
<dbReference type="PANTHER" id="PTHR31642">
    <property type="entry name" value="TRICHOTHECENE 3-O-ACETYLTRANSFERASE"/>
    <property type="match status" value="1"/>
</dbReference>
<dbReference type="GO" id="GO:0042759">
    <property type="term" value="P:long-chain fatty acid biosynthetic process"/>
    <property type="evidence" value="ECO:0007669"/>
    <property type="project" value="EnsemblPlants"/>
</dbReference>
<dbReference type="OMA" id="WADIHNN"/>
<dbReference type="Pfam" id="PF02458">
    <property type="entry name" value="Transferase"/>
    <property type="match status" value="1"/>
</dbReference>
<sequence>MTLSNGVTMLLPEAHIESVQSVMPFKITDPRPARQVSAADPVGLGIFQQCLHIVLYYTKATEEDSRWLHAGWIKESLSRALLEQPLFAGRLRTSDGGELEIVANDSGVRLIETRTPMTMAEFLSYKDSTEDTEDKLVFWKTIDERSPQYSPLFYVQVTYFQCGGRSVGISCSVLLADLLFKENFLKKWANIHHNLLSDESLPATPFYNFPHVEKSGNPCKNIFVSIPSKKCGKTMIFNVAAEKADSENDEALQLCVEEAESKFGFGKLFVKINISSCSAIKVENFQKGLAKPKLSLIAEADWDYFGAKEVEFREGNKPATVSYWFGFISGGLVMAVPSSADQEGASVIVTVPN</sequence>
<proteinExistence type="inferred from homology"/>
<dbReference type="GO" id="GO:0047172">
    <property type="term" value="F:shikimate O-hydroxycinnamoyltransferase activity"/>
    <property type="evidence" value="ECO:0007669"/>
    <property type="project" value="UniProtKB-EC"/>
</dbReference>
<evidence type="ECO:0000256" key="1">
    <source>
        <dbReference type="ARBA" id="ARBA00009861"/>
    </source>
</evidence>
<keyword evidence="2" id="KW-0012">Acyltransferase</keyword>
<dbReference type="OrthoDB" id="756073at2759"/>
<evidence type="ECO:0000313" key="2">
    <source>
        <dbReference type="EMBL" id="PRQ18347.1"/>
    </source>
</evidence>
<dbReference type="EMBL" id="PDCK01000045">
    <property type="protein sequence ID" value="PRQ18347.1"/>
    <property type="molecule type" value="Genomic_DNA"/>
</dbReference>
<name>A0A2P6P8V8_ROSCH</name>
<dbReference type="STRING" id="74649.A0A2P6P8V8"/>
<dbReference type="Proteomes" id="UP000238479">
    <property type="component" value="Chromosome 7"/>
</dbReference>
<dbReference type="InterPro" id="IPR050317">
    <property type="entry name" value="Plant_Fungal_Acyltransferase"/>
</dbReference>
<gene>
    <name evidence="2" type="ORF">RchiOBHm_Chr7g0204981</name>
</gene>
<comment type="caution">
    <text evidence="2">The sequence shown here is derived from an EMBL/GenBank/DDBJ whole genome shotgun (WGS) entry which is preliminary data.</text>
</comment>